<evidence type="ECO:0000313" key="1">
    <source>
        <dbReference type="EMBL" id="PMP05668.1"/>
    </source>
</evidence>
<dbReference type="AlphaFoldDB" id="A0AAP8SV03"/>
<sequence>MGCQRKIVQKIIDKNADYLLSIKGNQGLLEQAFNDYYRPNMLTSFDGDSYSSQDKSHDR</sequence>
<dbReference type="PANTHER" id="PTHR30298:SF0">
    <property type="entry name" value="PROTEIN YBFL-RELATED"/>
    <property type="match status" value="1"/>
</dbReference>
<gene>
    <name evidence="1" type="ORF">BCS93_18540</name>
</gene>
<comment type="caution">
    <text evidence="1">The sequence shown here is derived from an EMBL/GenBank/DDBJ whole genome shotgun (WGS) entry which is preliminary data.</text>
</comment>
<dbReference type="Proteomes" id="UP000235611">
    <property type="component" value="Unassembled WGS sequence"/>
</dbReference>
<protein>
    <submittedName>
        <fullName evidence="1">RfbR protein</fullName>
    </submittedName>
</protein>
<dbReference type="PANTHER" id="PTHR30298">
    <property type="entry name" value="H REPEAT-ASSOCIATED PREDICTED TRANSPOSASE"/>
    <property type="match status" value="1"/>
</dbReference>
<reference evidence="2" key="1">
    <citation type="submission" date="2016-07" db="EMBL/GenBank/DDBJ databases">
        <title>Nontailed viruses are major unrecognized killers of bacteria in the ocean.</title>
        <authorList>
            <person name="Kauffman K."/>
            <person name="Hussain F."/>
            <person name="Yang J."/>
            <person name="Arevalo P."/>
            <person name="Brown J."/>
            <person name="Cutler M."/>
            <person name="Kelly L."/>
            <person name="Polz M.F."/>
        </authorList>
    </citation>
    <scope>NUCLEOTIDE SEQUENCE [LARGE SCALE GENOMIC DNA]</scope>
    <source>
        <strain evidence="2">10N.222.49.A5</strain>
    </source>
</reference>
<name>A0AAP8SV03_9VIBR</name>
<proteinExistence type="predicted"/>
<evidence type="ECO:0000313" key="2">
    <source>
        <dbReference type="Proteomes" id="UP000235611"/>
    </source>
</evidence>
<organism evidence="1 2">
    <name type="scientific">Vibrio breoganii</name>
    <dbReference type="NCBI Taxonomy" id="553239"/>
    <lineage>
        <taxon>Bacteria</taxon>
        <taxon>Pseudomonadati</taxon>
        <taxon>Pseudomonadota</taxon>
        <taxon>Gammaproteobacteria</taxon>
        <taxon>Vibrionales</taxon>
        <taxon>Vibrionaceae</taxon>
        <taxon>Vibrio</taxon>
    </lineage>
</organism>
<dbReference type="InterPro" id="IPR051698">
    <property type="entry name" value="Transposase_11-like"/>
</dbReference>
<accession>A0AAP8SV03</accession>
<dbReference type="EMBL" id="MDBO01000136">
    <property type="protein sequence ID" value="PMP05668.1"/>
    <property type="molecule type" value="Genomic_DNA"/>
</dbReference>